<dbReference type="SUPFAM" id="SSF161111">
    <property type="entry name" value="Cation efflux protein transmembrane domain-like"/>
    <property type="match status" value="1"/>
</dbReference>
<keyword evidence="4 9" id="KW-0812">Transmembrane</keyword>
<dbReference type="InterPro" id="IPR002524">
    <property type="entry name" value="Cation_efflux"/>
</dbReference>
<name>A0A2S6Z7E4_9XANT</name>
<evidence type="ECO:0000256" key="5">
    <source>
        <dbReference type="ARBA" id="ARBA00022906"/>
    </source>
</evidence>
<dbReference type="PANTHER" id="PTHR11562">
    <property type="entry name" value="CATION EFFLUX PROTEIN/ ZINC TRANSPORTER"/>
    <property type="match status" value="1"/>
</dbReference>
<dbReference type="PANTHER" id="PTHR11562:SF17">
    <property type="entry name" value="RE54080P-RELATED"/>
    <property type="match status" value="1"/>
</dbReference>
<comment type="subcellular location">
    <subcellularLocation>
        <location evidence="1">Membrane</location>
        <topology evidence="1">Multi-pass membrane protein</topology>
    </subcellularLocation>
</comment>
<organism evidence="12 13">
    <name type="scientific">Xanthomonas arboricola pv. populi</name>
    <dbReference type="NCBI Taxonomy" id="487823"/>
    <lineage>
        <taxon>Bacteria</taxon>
        <taxon>Pseudomonadati</taxon>
        <taxon>Pseudomonadota</taxon>
        <taxon>Gammaproteobacteria</taxon>
        <taxon>Lysobacterales</taxon>
        <taxon>Lysobacteraceae</taxon>
        <taxon>Xanthomonas</taxon>
    </lineage>
</organism>
<evidence type="ECO:0000256" key="6">
    <source>
        <dbReference type="ARBA" id="ARBA00022989"/>
    </source>
</evidence>
<evidence type="ECO:0000256" key="1">
    <source>
        <dbReference type="ARBA" id="ARBA00004141"/>
    </source>
</evidence>
<evidence type="ECO:0000313" key="13">
    <source>
        <dbReference type="Proteomes" id="UP000238270"/>
    </source>
</evidence>
<feature type="transmembrane region" description="Helical" evidence="9">
    <location>
        <begin position="181"/>
        <end position="201"/>
    </location>
</feature>
<reference evidence="12 13" key="1">
    <citation type="submission" date="2016-08" db="EMBL/GenBank/DDBJ databases">
        <title>Evolution of the type three secretion system and type three effector repertoires in Xanthomonas.</title>
        <authorList>
            <person name="Merda D."/>
            <person name="Briand M."/>
            <person name="Bosis E."/>
            <person name="Rousseau C."/>
            <person name="Portier P."/>
            <person name="Jacques M.-A."/>
            <person name="Fischer-Le Saux M."/>
        </authorList>
    </citation>
    <scope>NUCLEOTIDE SEQUENCE [LARGE SCALE GENOMIC DNA]</scope>
    <source>
        <strain evidence="12 13">CFBP 3122</strain>
    </source>
</reference>
<evidence type="ECO:0000256" key="7">
    <source>
        <dbReference type="ARBA" id="ARBA00023065"/>
    </source>
</evidence>
<feature type="transmembrane region" description="Helical" evidence="9">
    <location>
        <begin position="116"/>
        <end position="135"/>
    </location>
</feature>
<evidence type="ECO:0000256" key="4">
    <source>
        <dbReference type="ARBA" id="ARBA00022692"/>
    </source>
</evidence>
<feature type="transmembrane region" description="Helical" evidence="9">
    <location>
        <begin position="156"/>
        <end position="175"/>
    </location>
</feature>
<evidence type="ECO:0000259" key="10">
    <source>
        <dbReference type="Pfam" id="PF01545"/>
    </source>
</evidence>
<gene>
    <name evidence="12" type="ORF">XaplCFBP3122_06180</name>
</gene>
<keyword evidence="5" id="KW-0864">Zinc transport</keyword>
<comment type="caution">
    <text evidence="12">The sequence shown here is derived from an EMBL/GenBank/DDBJ whole genome shotgun (WGS) entry which is preliminary data.</text>
</comment>
<dbReference type="Gene3D" id="1.20.1510.10">
    <property type="entry name" value="Cation efflux protein transmembrane domain"/>
    <property type="match status" value="1"/>
</dbReference>
<accession>A0A2S6Z7E4</accession>
<dbReference type="GO" id="GO:0005385">
    <property type="term" value="F:zinc ion transmembrane transporter activity"/>
    <property type="evidence" value="ECO:0007669"/>
    <property type="project" value="TreeGrafter"/>
</dbReference>
<dbReference type="InterPro" id="IPR058533">
    <property type="entry name" value="Cation_efflux_TM"/>
</dbReference>
<protein>
    <submittedName>
        <fullName evidence="12">Cation transporter</fullName>
    </submittedName>
</protein>
<dbReference type="InterPro" id="IPR027470">
    <property type="entry name" value="Cation_efflux_CTD"/>
</dbReference>
<dbReference type="EMBL" id="MIGV01000004">
    <property type="protein sequence ID" value="PPT77546.1"/>
    <property type="molecule type" value="Genomic_DNA"/>
</dbReference>
<dbReference type="InterPro" id="IPR027469">
    <property type="entry name" value="Cation_efflux_TMD_sf"/>
</dbReference>
<dbReference type="Pfam" id="PF16916">
    <property type="entry name" value="ZT_dimer"/>
    <property type="match status" value="1"/>
</dbReference>
<evidence type="ECO:0000256" key="9">
    <source>
        <dbReference type="SAM" id="Phobius"/>
    </source>
</evidence>
<dbReference type="AlphaFoldDB" id="A0A2S6Z7E4"/>
<feature type="domain" description="Cation efflux protein transmembrane" evidence="10">
    <location>
        <begin position="19"/>
        <end position="209"/>
    </location>
</feature>
<proteinExistence type="inferred from homology"/>
<evidence type="ECO:0000259" key="11">
    <source>
        <dbReference type="Pfam" id="PF16916"/>
    </source>
</evidence>
<dbReference type="Pfam" id="PF01545">
    <property type="entry name" value="Cation_efflux"/>
    <property type="match status" value="1"/>
</dbReference>
<comment type="similarity">
    <text evidence="2">Belongs to the cation diffusion facilitator (CDF) transporter (TC 2.A.4) family. SLC30A subfamily.</text>
</comment>
<dbReference type="InterPro" id="IPR036837">
    <property type="entry name" value="Cation_efflux_CTD_sf"/>
</dbReference>
<dbReference type="SUPFAM" id="SSF160240">
    <property type="entry name" value="Cation efflux protein cytoplasmic domain-like"/>
    <property type="match status" value="1"/>
</dbReference>
<keyword evidence="3" id="KW-0813">Transport</keyword>
<dbReference type="GO" id="GO:0005886">
    <property type="term" value="C:plasma membrane"/>
    <property type="evidence" value="ECO:0007669"/>
    <property type="project" value="TreeGrafter"/>
</dbReference>
<keyword evidence="5" id="KW-0862">Zinc</keyword>
<dbReference type="NCBIfam" id="TIGR01297">
    <property type="entry name" value="CDF"/>
    <property type="match status" value="1"/>
</dbReference>
<feature type="transmembrane region" description="Helical" evidence="9">
    <location>
        <begin position="44"/>
        <end position="65"/>
    </location>
</feature>
<keyword evidence="6 9" id="KW-1133">Transmembrane helix</keyword>
<keyword evidence="8 9" id="KW-0472">Membrane</keyword>
<dbReference type="Proteomes" id="UP000238270">
    <property type="component" value="Unassembled WGS sequence"/>
</dbReference>
<evidence type="ECO:0000256" key="8">
    <source>
        <dbReference type="ARBA" id="ARBA00023136"/>
    </source>
</evidence>
<dbReference type="RefSeq" id="WP_104597334.1">
    <property type="nucleotide sequence ID" value="NZ_MIGV01000004.1"/>
</dbReference>
<keyword evidence="7" id="KW-0406">Ion transport</keyword>
<evidence type="ECO:0000256" key="3">
    <source>
        <dbReference type="ARBA" id="ARBA00022448"/>
    </source>
</evidence>
<evidence type="ECO:0000256" key="2">
    <source>
        <dbReference type="ARBA" id="ARBA00008873"/>
    </source>
</evidence>
<dbReference type="InterPro" id="IPR050681">
    <property type="entry name" value="CDF/SLC30A"/>
</dbReference>
<feature type="domain" description="Cation efflux protein cytoplasmic" evidence="11">
    <location>
        <begin position="214"/>
        <end position="287"/>
    </location>
</feature>
<sequence>MSGNHDHAGSEVRFEKPLWWALGLTSLFLVAEIVGGLLTNSLALISDAAHMLTDTIALAVSLFAVHISRRPADKKRSYGYGRVESLGALVNGSLLLLVAGYILWEAINRFRQPPHVASTGMLVVAISGLIVNLIAMRLLRSGSGSSLNLKGAYLEVWSDMLGSVGVIIGALVIRWTNWTLIDPIIAVLIGLWVLPRTWTLISAAGRVLMQSVPADVDITALERAMQAHADVDSIHNLHIWSLASRQTVVTAHVVVKEDVNALDRVRCEVAGIVRSVLDVYELTLQVECVACDGSGARHDSNF</sequence>
<feature type="transmembrane region" description="Helical" evidence="9">
    <location>
        <begin position="86"/>
        <end position="104"/>
    </location>
</feature>
<evidence type="ECO:0000313" key="12">
    <source>
        <dbReference type="EMBL" id="PPT77546.1"/>
    </source>
</evidence>
<feature type="transmembrane region" description="Helical" evidence="9">
    <location>
        <begin position="18"/>
        <end position="38"/>
    </location>
</feature>